<dbReference type="AlphaFoldDB" id="A0A1A9KND4"/>
<dbReference type="RefSeq" id="WP_010792576.1">
    <property type="nucleotide sequence ID" value="NZ_CP015879.1"/>
</dbReference>
<proteinExistence type="predicted"/>
<dbReference type="EMBL" id="CP015879">
    <property type="protein sequence ID" value="ANI19014.1"/>
    <property type="molecule type" value="Genomic_DNA"/>
</dbReference>
<dbReference type="Proteomes" id="UP000077748">
    <property type="component" value="Plasmid pRBL16"/>
</dbReference>
<accession>A0A1A9KND4</accession>
<sequence>MNGVSNRAYDLLKSFGNSGLTLESHFPKGVEGNIARHTAPKLMFPDSMPLELVRDHIERWNRKLQGLFPGMGYYAFSPADEMANPGNHVLVLFADDSFFKAFMGGVQKVDVLTSLWDFDACVRLLR</sequence>
<keyword evidence="1" id="KW-0614">Plasmid</keyword>
<gene>
    <name evidence="1" type="ORF">A9C11_33720</name>
</gene>
<reference evidence="1 2" key="1">
    <citation type="submission" date="2016-05" db="EMBL/GenBank/DDBJ databases">
        <title>Genome Sequence of Pseudomonas citronellolis Strain SJTE-3, an Estrogens and Persistent Organic Pollutants degradation strain.</title>
        <authorList>
            <person name="Liang R."/>
        </authorList>
    </citation>
    <scope>NUCLEOTIDE SEQUENCE [LARGE SCALE GENOMIC DNA]</scope>
    <source>
        <strain evidence="1 2">SJTE-3</strain>
        <plasmid evidence="2">Plasmid prbl16</plasmid>
    </source>
</reference>
<geneLocation type="plasmid" evidence="2">
    <name>prbl16</name>
</geneLocation>
<evidence type="ECO:0000313" key="1">
    <source>
        <dbReference type="EMBL" id="ANI19014.1"/>
    </source>
</evidence>
<evidence type="ECO:0000313" key="2">
    <source>
        <dbReference type="Proteomes" id="UP000077748"/>
    </source>
</evidence>
<organism evidence="1 2">
    <name type="scientific">Pseudomonas citronellolis</name>
    <dbReference type="NCBI Taxonomy" id="53408"/>
    <lineage>
        <taxon>Bacteria</taxon>
        <taxon>Pseudomonadati</taxon>
        <taxon>Pseudomonadota</taxon>
        <taxon>Gammaproteobacteria</taxon>
        <taxon>Pseudomonadales</taxon>
        <taxon>Pseudomonadaceae</taxon>
        <taxon>Pseudomonas</taxon>
    </lineage>
</organism>
<protein>
    <submittedName>
        <fullName evidence="1">Uncharacterized protein</fullName>
    </submittedName>
</protein>
<name>A0A1A9KND4_9PSED</name>